<evidence type="ECO:0000256" key="2">
    <source>
        <dbReference type="ARBA" id="ARBA00023315"/>
    </source>
</evidence>
<dbReference type="Gene3D" id="3.40.630.30">
    <property type="match status" value="1"/>
</dbReference>
<evidence type="ECO:0000313" key="5">
    <source>
        <dbReference type="Proteomes" id="UP000198972"/>
    </source>
</evidence>
<dbReference type="InterPro" id="IPR000182">
    <property type="entry name" value="GNAT_dom"/>
</dbReference>
<dbReference type="CDD" id="cd04301">
    <property type="entry name" value="NAT_SF"/>
    <property type="match status" value="1"/>
</dbReference>
<reference evidence="4 5" key="1">
    <citation type="submission" date="2016-10" db="EMBL/GenBank/DDBJ databases">
        <authorList>
            <person name="de Groot N.N."/>
        </authorList>
    </citation>
    <scope>NUCLEOTIDE SEQUENCE [LARGE SCALE GENOMIC DNA]</scope>
    <source>
        <strain evidence="4 5">DSM 28129</strain>
    </source>
</reference>
<dbReference type="STRING" id="670482.SAMN04488542_1122"/>
<dbReference type="InterPro" id="IPR050680">
    <property type="entry name" value="YpeA/RimI_acetyltransf"/>
</dbReference>
<dbReference type="SUPFAM" id="SSF55729">
    <property type="entry name" value="Acyl-CoA N-acyltransferases (Nat)"/>
    <property type="match status" value="1"/>
</dbReference>
<dbReference type="InterPro" id="IPR016181">
    <property type="entry name" value="Acyl_CoA_acyltransferase"/>
</dbReference>
<gene>
    <name evidence="4" type="ORF">SAMN04488542_1122</name>
</gene>
<organism evidence="4 5">
    <name type="scientific">Fontibacillus panacisegetis</name>
    <dbReference type="NCBI Taxonomy" id="670482"/>
    <lineage>
        <taxon>Bacteria</taxon>
        <taxon>Bacillati</taxon>
        <taxon>Bacillota</taxon>
        <taxon>Bacilli</taxon>
        <taxon>Bacillales</taxon>
        <taxon>Paenibacillaceae</taxon>
        <taxon>Fontibacillus</taxon>
    </lineage>
</organism>
<keyword evidence="2" id="KW-0012">Acyltransferase</keyword>
<keyword evidence="1 4" id="KW-0808">Transferase</keyword>
<dbReference type="AlphaFoldDB" id="A0A1G7LN81"/>
<feature type="domain" description="N-acetyltransferase" evidence="3">
    <location>
        <begin position="1"/>
        <end position="185"/>
    </location>
</feature>
<dbReference type="OrthoDB" id="5319888at2"/>
<sequence length="187" mass="20933">MYRQATKSDASAVITLLFSAIGNIANTLAGTDDDQQAHHVLEHFFQQKGNRISYENVMVKEENGEVIAFMLTYHGSDAASLDQPFIDRLAANGVMAPVIQREAKDDEFYLDSIAVDPNYQGHGLGTEMLQLFERQASERGYDKIMLLVDQDNPAARKLYLRQGYSEDGSITVSGHIFDRMVKKPEIT</sequence>
<dbReference type="GO" id="GO:0016747">
    <property type="term" value="F:acyltransferase activity, transferring groups other than amino-acyl groups"/>
    <property type="evidence" value="ECO:0007669"/>
    <property type="project" value="InterPro"/>
</dbReference>
<name>A0A1G7LN81_9BACL</name>
<protein>
    <submittedName>
        <fullName evidence="4">Acetyltransferase (GNAT) family protein</fullName>
    </submittedName>
</protein>
<evidence type="ECO:0000259" key="3">
    <source>
        <dbReference type="PROSITE" id="PS51186"/>
    </source>
</evidence>
<dbReference type="Pfam" id="PF00583">
    <property type="entry name" value="Acetyltransf_1"/>
    <property type="match status" value="1"/>
</dbReference>
<dbReference type="PROSITE" id="PS51186">
    <property type="entry name" value="GNAT"/>
    <property type="match status" value="1"/>
</dbReference>
<dbReference type="RefSeq" id="WP_091230096.1">
    <property type="nucleotide sequence ID" value="NZ_FNBG01000012.1"/>
</dbReference>
<accession>A0A1G7LN81</accession>
<keyword evidence="5" id="KW-1185">Reference proteome</keyword>
<proteinExistence type="predicted"/>
<evidence type="ECO:0000313" key="4">
    <source>
        <dbReference type="EMBL" id="SDF50863.1"/>
    </source>
</evidence>
<evidence type="ECO:0000256" key="1">
    <source>
        <dbReference type="ARBA" id="ARBA00022679"/>
    </source>
</evidence>
<dbReference type="PANTHER" id="PTHR43420">
    <property type="entry name" value="ACETYLTRANSFERASE"/>
    <property type="match status" value="1"/>
</dbReference>
<dbReference type="EMBL" id="FNBG01000012">
    <property type="protein sequence ID" value="SDF50863.1"/>
    <property type="molecule type" value="Genomic_DNA"/>
</dbReference>
<dbReference type="Proteomes" id="UP000198972">
    <property type="component" value="Unassembled WGS sequence"/>
</dbReference>